<evidence type="ECO:0000313" key="7">
    <source>
        <dbReference type="Proteomes" id="UP001485043"/>
    </source>
</evidence>
<dbReference type="PROSITE" id="PS51186">
    <property type="entry name" value="GNAT"/>
    <property type="match status" value="1"/>
</dbReference>
<proteinExistence type="inferred from homology"/>
<dbReference type="SUPFAM" id="SSF55729">
    <property type="entry name" value="Acyl-CoA N-acyltransferases (Nat)"/>
    <property type="match status" value="1"/>
</dbReference>
<evidence type="ECO:0000256" key="3">
    <source>
        <dbReference type="ARBA" id="ARBA00024025"/>
    </source>
</evidence>
<dbReference type="Pfam" id="PF00583">
    <property type="entry name" value="Acetyltransf_1"/>
    <property type="match status" value="1"/>
</dbReference>
<evidence type="ECO:0000313" key="6">
    <source>
        <dbReference type="EMBL" id="KAK9861103.1"/>
    </source>
</evidence>
<comment type="caution">
    <text evidence="6">The sequence shown here is derived from an EMBL/GenBank/DDBJ whole genome shotgun (WGS) entry which is preliminary data.</text>
</comment>
<sequence length="229" mass="25327">MSEPAKREQSSTVGEKSPSSFSYRQYRGEEDLHLVRGLIDVELSEPYSIFTYKYFLHHWPQLCVLAFDGSSCFGTIVCKLDQHGEFLRGYIAMLVVEQPYRKLGIGSELVKRAVKEMKDSAADEVVLEAETNNHGALALYQNLGFIRDKRLHRYYLSGTDAFRLKLLLPLPPERLAAEQLSAMQLQAASQPASPDPDALLDAAADASRAANPEPADARGQAVPAATQAE</sequence>
<dbReference type="CDD" id="cd04301">
    <property type="entry name" value="NAT_SF"/>
    <property type="match status" value="1"/>
</dbReference>
<evidence type="ECO:0000256" key="4">
    <source>
        <dbReference type="SAM" id="MobiDB-lite"/>
    </source>
</evidence>
<dbReference type="InterPro" id="IPR000182">
    <property type="entry name" value="GNAT_dom"/>
</dbReference>
<evidence type="ECO:0000259" key="5">
    <source>
        <dbReference type="PROSITE" id="PS51186"/>
    </source>
</evidence>
<feature type="region of interest" description="Disordered" evidence="4">
    <location>
        <begin position="186"/>
        <end position="229"/>
    </location>
</feature>
<dbReference type="PANTHER" id="PTHR45896:SF1">
    <property type="entry name" value="N-ALPHA-ACETYLTRANSFERASE 30"/>
    <property type="match status" value="1"/>
</dbReference>
<reference evidence="6 7" key="1">
    <citation type="journal article" date="2024" name="Nat. Commun.">
        <title>Phylogenomics reveals the evolutionary origins of lichenization in chlorophyte algae.</title>
        <authorList>
            <person name="Puginier C."/>
            <person name="Libourel C."/>
            <person name="Otte J."/>
            <person name="Skaloud P."/>
            <person name="Haon M."/>
            <person name="Grisel S."/>
            <person name="Petersen M."/>
            <person name="Berrin J.G."/>
            <person name="Delaux P.M."/>
            <person name="Dal Grande F."/>
            <person name="Keller J."/>
        </authorList>
    </citation>
    <scope>NUCLEOTIDE SEQUENCE [LARGE SCALE GENOMIC DNA]</scope>
    <source>
        <strain evidence="6 7">SAG 2523</strain>
    </source>
</reference>
<dbReference type="InterPro" id="IPR044542">
    <property type="entry name" value="NAA30-like"/>
</dbReference>
<evidence type="ECO:0000256" key="2">
    <source>
        <dbReference type="ARBA" id="ARBA00023315"/>
    </source>
</evidence>
<keyword evidence="2" id="KW-0012">Acyltransferase</keyword>
<dbReference type="GO" id="GO:0031417">
    <property type="term" value="C:NatC complex"/>
    <property type="evidence" value="ECO:0007669"/>
    <property type="project" value="TreeGrafter"/>
</dbReference>
<accession>A0AAW1SXJ4</accession>
<dbReference type="InterPro" id="IPR016181">
    <property type="entry name" value="Acyl_CoA_acyltransferase"/>
</dbReference>
<gene>
    <name evidence="6" type="ORF">WJX84_009583</name>
</gene>
<feature type="compositionally biased region" description="Low complexity" evidence="4">
    <location>
        <begin position="186"/>
        <end position="214"/>
    </location>
</feature>
<protein>
    <recommendedName>
        <fullName evidence="5">N-acetyltransferase domain-containing protein</fullName>
    </recommendedName>
</protein>
<comment type="similarity">
    <text evidence="3">Belongs to the acetyltransferase family. MAK3 subfamily.</text>
</comment>
<organism evidence="6 7">
    <name type="scientific">Apatococcus fuscideae</name>
    <dbReference type="NCBI Taxonomy" id="2026836"/>
    <lineage>
        <taxon>Eukaryota</taxon>
        <taxon>Viridiplantae</taxon>
        <taxon>Chlorophyta</taxon>
        <taxon>core chlorophytes</taxon>
        <taxon>Trebouxiophyceae</taxon>
        <taxon>Chlorellales</taxon>
        <taxon>Chlorellaceae</taxon>
        <taxon>Apatococcus</taxon>
    </lineage>
</organism>
<evidence type="ECO:0000256" key="1">
    <source>
        <dbReference type="ARBA" id="ARBA00022679"/>
    </source>
</evidence>
<dbReference type="AlphaFoldDB" id="A0AAW1SXJ4"/>
<dbReference type="PANTHER" id="PTHR45896">
    <property type="entry name" value="N-ALPHA-ACETYLTRANSFERASE 30"/>
    <property type="match status" value="1"/>
</dbReference>
<keyword evidence="7" id="KW-1185">Reference proteome</keyword>
<feature type="compositionally biased region" description="Polar residues" evidence="4">
    <location>
        <begin position="10"/>
        <end position="21"/>
    </location>
</feature>
<feature type="region of interest" description="Disordered" evidence="4">
    <location>
        <begin position="1"/>
        <end position="21"/>
    </location>
</feature>
<dbReference type="Gene3D" id="3.40.630.30">
    <property type="match status" value="1"/>
</dbReference>
<name>A0AAW1SXJ4_9CHLO</name>
<dbReference type="EMBL" id="JALJOV010000814">
    <property type="protein sequence ID" value="KAK9861103.1"/>
    <property type="molecule type" value="Genomic_DNA"/>
</dbReference>
<feature type="domain" description="N-acetyltransferase" evidence="5">
    <location>
        <begin position="21"/>
        <end position="169"/>
    </location>
</feature>
<keyword evidence="1" id="KW-0808">Transferase</keyword>
<dbReference type="Proteomes" id="UP001485043">
    <property type="component" value="Unassembled WGS sequence"/>
</dbReference>
<dbReference type="GO" id="GO:0004596">
    <property type="term" value="F:protein-N-terminal amino-acid acetyltransferase activity"/>
    <property type="evidence" value="ECO:0007669"/>
    <property type="project" value="InterPro"/>
</dbReference>